<evidence type="ECO:0000256" key="1">
    <source>
        <dbReference type="ARBA" id="ARBA00004752"/>
    </source>
</evidence>
<dbReference type="CDD" id="cd16913">
    <property type="entry name" value="YkuD_like"/>
    <property type="match status" value="1"/>
</dbReference>
<proteinExistence type="inferred from homology"/>
<evidence type="ECO:0000256" key="10">
    <source>
        <dbReference type="SAM" id="Phobius"/>
    </source>
</evidence>
<reference evidence="12" key="1">
    <citation type="submission" date="2016-04" db="EMBL/GenBank/DDBJ databases">
        <authorList>
            <person name="Evans L.H."/>
            <person name="Alamgir A."/>
            <person name="Owens N."/>
            <person name="Weber N.D."/>
            <person name="Virtaneva K."/>
            <person name="Barbian K."/>
            <person name="Babar A."/>
            <person name="Rosenke K."/>
        </authorList>
    </citation>
    <scope>NUCLEOTIDE SEQUENCE</scope>
    <source>
        <strain evidence="12">86</strain>
    </source>
</reference>
<feature type="domain" description="L,D-TPase catalytic" evidence="11">
    <location>
        <begin position="41"/>
        <end position="149"/>
    </location>
</feature>
<dbReference type="AlphaFoldDB" id="A0A212J183"/>
<name>A0A212J183_9FIRM</name>
<dbReference type="Gene3D" id="2.40.440.10">
    <property type="entry name" value="L,D-transpeptidase catalytic domain-like"/>
    <property type="match status" value="1"/>
</dbReference>
<evidence type="ECO:0000256" key="3">
    <source>
        <dbReference type="ARBA" id="ARBA00022676"/>
    </source>
</evidence>
<dbReference type="Pfam" id="PF01471">
    <property type="entry name" value="PG_binding_1"/>
    <property type="match status" value="1"/>
</dbReference>
<dbReference type="EMBL" id="FLUN01000001">
    <property type="protein sequence ID" value="SBV93232.1"/>
    <property type="molecule type" value="Genomic_DNA"/>
</dbReference>
<dbReference type="GO" id="GO:0018104">
    <property type="term" value="P:peptidoglycan-protein cross-linking"/>
    <property type="evidence" value="ECO:0007669"/>
    <property type="project" value="TreeGrafter"/>
</dbReference>
<dbReference type="PANTHER" id="PTHR30582:SF24">
    <property type="entry name" value="L,D-TRANSPEPTIDASE ERFK_SRFK-RELATED"/>
    <property type="match status" value="1"/>
</dbReference>
<dbReference type="InterPro" id="IPR038063">
    <property type="entry name" value="Transpep_catalytic_dom"/>
</dbReference>
<keyword evidence="10" id="KW-0472">Membrane</keyword>
<dbReference type="SUPFAM" id="SSF141523">
    <property type="entry name" value="L,D-transpeptidase catalytic domain-like"/>
    <property type="match status" value="1"/>
</dbReference>
<evidence type="ECO:0000256" key="8">
    <source>
        <dbReference type="ARBA" id="ARBA00023316"/>
    </source>
</evidence>
<evidence type="ECO:0000256" key="5">
    <source>
        <dbReference type="ARBA" id="ARBA00022801"/>
    </source>
</evidence>
<feature type="transmembrane region" description="Helical" evidence="10">
    <location>
        <begin position="9"/>
        <end position="32"/>
    </location>
</feature>
<keyword evidence="10" id="KW-1133">Transmembrane helix</keyword>
<evidence type="ECO:0000256" key="6">
    <source>
        <dbReference type="ARBA" id="ARBA00022960"/>
    </source>
</evidence>
<dbReference type="Pfam" id="PF03734">
    <property type="entry name" value="YkuD"/>
    <property type="match status" value="1"/>
</dbReference>
<dbReference type="PANTHER" id="PTHR30582">
    <property type="entry name" value="L,D-TRANSPEPTIDASE"/>
    <property type="match status" value="1"/>
</dbReference>
<dbReference type="Gene3D" id="1.10.101.10">
    <property type="entry name" value="PGBD-like superfamily/PGBD"/>
    <property type="match status" value="1"/>
</dbReference>
<feature type="active site" description="Proton donor/acceptor" evidence="9">
    <location>
        <position position="109"/>
    </location>
</feature>
<dbReference type="GO" id="GO:0016757">
    <property type="term" value="F:glycosyltransferase activity"/>
    <property type="evidence" value="ECO:0007669"/>
    <property type="project" value="UniProtKB-KW"/>
</dbReference>
<evidence type="ECO:0000256" key="4">
    <source>
        <dbReference type="ARBA" id="ARBA00022679"/>
    </source>
</evidence>
<evidence type="ECO:0000256" key="2">
    <source>
        <dbReference type="ARBA" id="ARBA00005992"/>
    </source>
</evidence>
<organism evidence="12">
    <name type="scientific">uncultured Eubacteriales bacterium</name>
    <dbReference type="NCBI Taxonomy" id="172733"/>
    <lineage>
        <taxon>Bacteria</taxon>
        <taxon>Bacillati</taxon>
        <taxon>Bacillota</taxon>
        <taxon>Clostridia</taxon>
        <taxon>Eubacteriales</taxon>
        <taxon>environmental samples</taxon>
    </lineage>
</organism>
<dbReference type="InterPro" id="IPR036365">
    <property type="entry name" value="PGBD-like_sf"/>
</dbReference>
<dbReference type="PROSITE" id="PS52029">
    <property type="entry name" value="LD_TPASE"/>
    <property type="match status" value="1"/>
</dbReference>
<evidence type="ECO:0000256" key="9">
    <source>
        <dbReference type="PROSITE-ProRule" id="PRU01373"/>
    </source>
</evidence>
<keyword evidence="3" id="KW-0328">Glycosyltransferase</keyword>
<dbReference type="UniPathway" id="UPA00219"/>
<evidence type="ECO:0000256" key="7">
    <source>
        <dbReference type="ARBA" id="ARBA00022984"/>
    </source>
</evidence>
<feature type="active site" description="Nucleophile" evidence="9">
    <location>
        <position position="125"/>
    </location>
</feature>
<keyword evidence="4" id="KW-0808">Transferase</keyword>
<dbReference type="InterPro" id="IPR050979">
    <property type="entry name" value="LD-transpeptidase"/>
</dbReference>
<sequence length="230" mass="26150">MFLIIRKRALYFILLLCVLIFIFGNSILIMAVHKNITEHKYTILIEIDEKKLYLFEDGQFIKEYTIASGAQNTPSPIGTWKIKDKGKWGKGFGGYWMGLDVPWGTYGIHGTTREWSIGRAASHGCIRMYNRDIKELYNTVPIDTPVIITNGTFGPFGTGFRDLKPGDRGSDVLAVQERLKELRYFDGKLSGIYGENLKDAVNRFQADNNISIKDTITREDYGAMGLIEFE</sequence>
<evidence type="ECO:0000313" key="12">
    <source>
        <dbReference type="EMBL" id="SBV93232.1"/>
    </source>
</evidence>
<dbReference type="GO" id="GO:0005576">
    <property type="term" value="C:extracellular region"/>
    <property type="evidence" value="ECO:0007669"/>
    <property type="project" value="TreeGrafter"/>
</dbReference>
<dbReference type="InterPro" id="IPR005490">
    <property type="entry name" value="LD_TPept_cat_dom"/>
</dbReference>
<dbReference type="GO" id="GO:0071972">
    <property type="term" value="F:peptidoglycan L,D-transpeptidase activity"/>
    <property type="evidence" value="ECO:0007669"/>
    <property type="project" value="TreeGrafter"/>
</dbReference>
<comment type="pathway">
    <text evidence="1 9">Cell wall biogenesis; peptidoglycan biosynthesis.</text>
</comment>
<evidence type="ECO:0000259" key="11">
    <source>
        <dbReference type="PROSITE" id="PS52029"/>
    </source>
</evidence>
<dbReference type="InterPro" id="IPR036366">
    <property type="entry name" value="PGBDSf"/>
</dbReference>
<dbReference type="GO" id="GO:0071555">
    <property type="term" value="P:cell wall organization"/>
    <property type="evidence" value="ECO:0007669"/>
    <property type="project" value="UniProtKB-UniRule"/>
</dbReference>
<dbReference type="GO" id="GO:0008360">
    <property type="term" value="P:regulation of cell shape"/>
    <property type="evidence" value="ECO:0007669"/>
    <property type="project" value="UniProtKB-UniRule"/>
</dbReference>
<protein>
    <submittedName>
        <fullName evidence="12">ErfK/YbiS/YcfS/YnhG family protein</fullName>
    </submittedName>
</protein>
<keyword evidence="6 9" id="KW-0133">Cell shape</keyword>
<keyword evidence="7 9" id="KW-0573">Peptidoglycan synthesis</keyword>
<keyword evidence="5" id="KW-0378">Hydrolase</keyword>
<gene>
    <name evidence="12" type="ORF">KL86CLO1_10353</name>
</gene>
<dbReference type="SUPFAM" id="SSF47090">
    <property type="entry name" value="PGBD-like"/>
    <property type="match status" value="1"/>
</dbReference>
<comment type="similarity">
    <text evidence="2">Belongs to the YkuD family.</text>
</comment>
<accession>A0A212J183</accession>
<keyword evidence="8 9" id="KW-0961">Cell wall biogenesis/degradation</keyword>
<keyword evidence="10" id="KW-0812">Transmembrane</keyword>
<dbReference type="InterPro" id="IPR002477">
    <property type="entry name" value="Peptidoglycan-bd-like"/>
</dbReference>